<keyword evidence="4 5" id="KW-0472">Membrane</keyword>
<feature type="transmembrane region" description="Helical" evidence="5">
    <location>
        <begin position="139"/>
        <end position="159"/>
    </location>
</feature>
<dbReference type="PANTHER" id="PTHR31465:SF9">
    <property type="entry name" value="SPHINGOID LONG-CHAIN BASE TRANSPORTER RSB1"/>
    <property type="match status" value="1"/>
</dbReference>
<evidence type="ECO:0008006" key="8">
    <source>
        <dbReference type="Google" id="ProtNLM"/>
    </source>
</evidence>
<dbReference type="InterPro" id="IPR007568">
    <property type="entry name" value="RTA1"/>
</dbReference>
<evidence type="ECO:0000313" key="6">
    <source>
        <dbReference type="EMBL" id="KAF2863723.1"/>
    </source>
</evidence>
<dbReference type="EMBL" id="MU005959">
    <property type="protein sequence ID" value="KAF2863723.1"/>
    <property type="molecule type" value="Genomic_DNA"/>
</dbReference>
<reference evidence="6" key="1">
    <citation type="journal article" date="2020" name="Stud. Mycol.">
        <title>101 Dothideomycetes genomes: a test case for predicting lifestyles and emergence of pathogens.</title>
        <authorList>
            <person name="Haridas S."/>
            <person name="Albert R."/>
            <person name="Binder M."/>
            <person name="Bloem J."/>
            <person name="Labutti K."/>
            <person name="Salamov A."/>
            <person name="Andreopoulos B."/>
            <person name="Baker S."/>
            <person name="Barry K."/>
            <person name="Bills G."/>
            <person name="Bluhm B."/>
            <person name="Cannon C."/>
            <person name="Castanera R."/>
            <person name="Culley D."/>
            <person name="Daum C."/>
            <person name="Ezra D."/>
            <person name="Gonzalez J."/>
            <person name="Henrissat B."/>
            <person name="Kuo A."/>
            <person name="Liang C."/>
            <person name="Lipzen A."/>
            <person name="Lutzoni F."/>
            <person name="Magnuson J."/>
            <person name="Mondo S."/>
            <person name="Nolan M."/>
            <person name="Ohm R."/>
            <person name="Pangilinan J."/>
            <person name="Park H.-J."/>
            <person name="Ramirez L."/>
            <person name="Alfaro M."/>
            <person name="Sun H."/>
            <person name="Tritt A."/>
            <person name="Yoshinaga Y."/>
            <person name="Zwiers L.-H."/>
            <person name="Turgeon B."/>
            <person name="Goodwin S."/>
            <person name="Spatafora J."/>
            <person name="Crous P."/>
            <person name="Grigoriev I."/>
        </authorList>
    </citation>
    <scope>NUCLEOTIDE SEQUENCE</scope>
    <source>
        <strain evidence="6">CBS 480.64</strain>
    </source>
</reference>
<evidence type="ECO:0000256" key="2">
    <source>
        <dbReference type="ARBA" id="ARBA00022692"/>
    </source>
</evidence>
<keyword evidence="2 5" id="KW-0812">Transmembrane</keyword>
<keyword evidence="7" id="KW-1185">Reference proteome</keyword>
<evidence type="ECO:0000256" key="5">
    <source>
        <dbReference type="SAM" id="Phobius"/>
    </source>
</evidence>
<dbReference type="AlphaFoldDB" id="A0A6A7C8I4"/>
<evidence type="ECO:0000256" key="4">
    <source>
        <dbReference type="ARBA" id="ARBA00023136"/>
    </source>
</evidence>
<dbReference type="GO" id="GO:0000324">
    <property type="term" value="C:fungal-type vacuole"/>
    <property type="evidence" value="ECO:0007669"/>
    <property type="project" value="TreeGrafter"/>
</dbReference>
<evidence type="ECO:0000256" key="3">
    <source>
        <dbReference type="ARBA" id="ARBA00022989"/>
    </source>
</evidence>
<dbReference type="PANTHER" id="PTHR31465">
    <property type="entry name" value="PROTEIN RTA1-RELATED"/>
    <property type="match status" value="1"/>
</dbReference>
<feature type="transmembrane region" description="Helical" evidence="5">
    <location>
        <begin position="165"/>
        <end position="191"/>
    </location>
</feature>
<feature type="transmembrane region" description="Helical" evidence="5">
    <location>
        <begin position="35"/>
        <end position="57"/>
    </location>
</feature>
<feature type="transmembrane region" description="Helical" evidence="5">
    <location>
        <begin position="97"/>
        <end position="118"/>
    </location>
</feature>
<sequence length="201" mass="22103">MYPLYAEKGSYDQDCTSLGPGCPASRSPIGYQPNLGGNVILACIFVLCLLAQLVFLVGFRGRRVFCAFMCLGLFKESIGYGGRIMLHYNPFSISASWIQFSTILISPSLFLLAIYTTTKDLTIYYGSATSRFTRKPKKLTFLLALTTGLTLVLVIVGLSSSITGIVLLFPLIGMSLQTLNMLIAIGFAVYIRRKAEKERIP</sequence>
<dbReference type="Pfam" id="PF04479">
    <property type="entry name" value="RTA1"/>
    <property type="match status" value="1"/>
</dbReference>
<dbReference type="Proteomes" id="UP000799421">
    <property type="component" value="Unassembled WGS sequence"/>
</dbReference>
<name>A0A6A7C8I4_9PEZI</name>
<feature type="transmembrane region" description="Helical" evidence="5">
    <location>
        <begin position="64"/>
        <end position="85"/>
    </location>
</feature>
<protein>
    <recommendedName>
        <fullName evidence="8">G-protein coupled receptors family 3 profile domain-containing protein</fullName>
    </recommendedName>
</protein>
<keyword evidence="3 5" id="KW-1133">Transmembrane helix</keyword>
<organism evidence="6 7">
    <name type="scientific">Piedraia hortae CBS 480.64</name>
    <dbReference type="NCBI Taxonomy" id="1314780"/>
    <lineage>
        <taxon>Eukaryota</taxon>
        <taxon>Fungi</taxon>
        <taxon>Dikarya</taxon>
        <taxon>Ascomycota</taxon>
        <taxon>Pezizomycotina</taxon>
        <taxon>Dothideomycetes</taxon>
        <taxon>Dothideomycetidae</taxon>
        <taxon>Capnodiales</taxon>
        <taxon>Piedraiaceae</taxon>
        <taxon>Piedraia</taxon>
    </lineage>
</organism>
<proteinExistence type="predicted"/>
<accession>A0A6A7C8I4</accession>
<comment type="subcellular location">
    <subcellularLocation>
        <location evidence="1">Membrane</location>
        <topology evidence="1">Multi-pass membrane protein</topology>
    </subcellularLocation>
</comment>
<gene>
    <name evidence="6" type="ORF">K470DRAFT_274229</name>
</gene>
<dbReference type="GO" id="GO:0005886">
    <property type="term" value="C:plasma membrane"/>
    <property type="evidence" value="ECO:0007669"/>
    <property type="project" value="TreeGrafter"/>
</dbReference>
<evidence type="ECO:0000256" key="1">
    <source>
        <dbReference type="ARBA" id="ARBA00004141"/>
    </source>
</evidence>
<evidence type="ECO:0000313" key="7">
    <source>
        <dbReference type="Proteomes" id="UP000799421"/>
    </source>
</evidence>
<dbReference type="OrthoDB" id="4521223at2759"/>